<proteinExistence type="predicted"/>
<gene>
    <name evidence="1" type="ORF">Tco_0629717</name>
</gene>
<reference evidence="1" key="1">
    <citation type="journal article" date="2022" name="Int. J. Mol. Sci.">
        <title>Draft Genome of Tanacetum Coccineum: Genomic Comparison of Closely Related Tanacetum-Family Plants.</title>
        <authorList>
            <person name="Yamashiro T."/>
            <person name="Shiraishi A."/>
            <person name="Nakayama K."/>
            <person name="Satake H."/>
        </authorList>
    </citation>
    <scope>NUCLEOTIDE SEQUENCE</scope>
</reference>
<organism evidence="1 2">
    <name type="scientific">Tanacetum coccineum</name>
    <dbReference type="NCBI Taxonomy" id="301880"/>
    <lineage>
        <taxon>Eukaryota</taxon>
        <taxon>Viridiplantae</taxon>
        <taxon>Streptophyta</taxon>
        <taxon>Embryophyta</taxon>
        <taxon>Tracheophyta</taxon>
        <taxon>Spermatophyta</taxon>
        <taxon>Magnoliopsida</taxon>
        <taxon>eudicotyledons</taxon>
        <taxon>Gunneridae</taxon>
        <taxon>Pentapetalae</taxon>
        <taxon>asterids</taxon>
        <taxon>campanulids</taxon>
        <taxon>Asterales</taxon>
        <taxon>Asteraceae</taxon>
        <taxon>Asteroideae</taxon>
        <taxon>Anthemideae</taxon>
        <taxon>Anthemidinae</taxon>
        <taxon>Tanacetum</taxon>
    </lineage>
</organism>
<reference evidence="1" key="2">
    <citation type="submission" date="2022-01" db="EMBL/GenBank/DDBJ databases">
        <authorList>
            <person name="Yamashiro T."/>
            <person name="Shiraishi A."/>
            <person name="Satake H."/>
            <person name="Nakayama K."/>
        </authorList>
    </citation>
    <scope>NUCLEOTIDE SEQUENCE</scope>
</reference>
<name>A0ABQ4WU67_9ASTR</name>
<evidence type="ECO:0000313" key="1">
    <source>
        <dbReference type="EMBL" id="GJS56355.1"/>
    </source>
</evidence>
<accession>A0ABQ4WU67</accession>
<protein>
    <submittedName>
        <fullName evidence="1">Uncharacterized protein</fullName>
    </submittedName>
</protein>
<keyword evidence="2" id="KW-1185">Reference proteome</keyword>
<comment type="caution">
    <text evidence="1">The sequence shown here is derived from an EMBL/GenBank/DDBJ whole genome shotgun (WGS) entry which is preliminary data.</text>
</comment>
<dbReference type="Proteomes" id="UP001151760">
    <property type="component" value="Unassembled WGS sequence"/>
</dbReference>
<dbReference type="EMBL" id="BQNB010008930">
    <property type="protein sequence ID" value="GJS56355.1"/>
    <property type="molecule type" value="Genomic_DNA"/>
</dbReference>
<sequence>MITSTLKFPKRPDTSPRECLKIIESKSKVRQSQSKEVIAKVSTSSSTPAVSSDVAELKDMVRALILDKKNQTPIPAPVKAVEQSCVTAGVVISYRKGQVYQPQINQPPTFQAPPYQAPAPAPPAPGVSKSDFDNYVKANTEMENEPEVTKDMVQPSTENIQPPVVQTNDQIGEPVVASKTKPTLPYPSRANTEKLLKKNDLLASKLWSFFPNLHFELSLRRNALLHNAQICTNV</sequence>
<evidence type="ECO:0000313" key="2">
    <source>
        <dbReference type="Proteomes" id="UP001151760"/>
    </source>
</evidence>